<dbReference type="KEGG" id="nar:Saro_2710"/>
<gene>
    <name evidence="1" type="ordered locus">Saro_2710</name>
</gene>
<evidence type="ECO:0000313" key="2">
    <source>
        <dbReference type="Proteomes" id="UP000009134"/>
    </source>
</evidence>
<accession>Q2G4S7</accession>
<dbReference type="STRING" id="279238.Saro_2710"/>
<dbReference type="HOGENOM" id="CLU_1775536_0_0_5"/>
<reference evidence="2" key="1">
    <citation type="submission" date="2006-01" db="EMBL/GenBank/DDBJ databases">
        <title>Complete sequence of Novosphingobium aromaticivorans DSM 12444.</title>
        <authorList>
            <consortium name="US DOE Joint Genome Institute"/>
            <person name="Copeland A."/>
            <person name="Lucas S."/>
            <person name="Lapidus A."/>
            <person name="Barry K."/>
            <person name="Detter J.C."/>
            <person name="Glavina T."/>
            <person name="Hammon N."/>
            <person name="Israni S."/>
            <person name="Pitluck S."/>
            <person name="Chain P."/>
            <person name="Malfatti S."/>
            <person name="Shin M."/>
            <person name="Vergez L."/>
            <person name="Schmutz J."/>
            <person name="Larimer F."/>
            <person name="Land M."/>
            <person name="Kyrpides N."/>
            <person name="Ivanova N."/>
            <person name="Fredrickson J."/>
            <person name="Balkwill D."/>
            <person name="Romine M.F."/>
            <person name="Richardson P."/>
        </authorList>
    </citation>
    <scope>NUCLEOTIDE SEQUENCE [LARGE SCALE GENOMIC DNA]</scope>
    <source>
        <strain evidence="2">ATCC 700278 / DSM 12444 / CCUG 56034 / CIP 105152 / NBRC 16084 / F199</strain>
    </source>
</reference>
<dbReference type="eggNOG" id="ENOG5031GQ8">
    <property type="taxonomic scope" value="Bacteria"/>
</dbReference>
<keyword evidence="2" id="KW-1185">Reference proteome</keyword>
<dbReference type="Proteomes" id="UP000009134">
    <property type="component" value="Chromosome"/>
</dbReference>
<evidence type="ECO:0008006" key="3">
    <source>
        <dbReference type="Google" id="ProtNLM"/>
    </source>
</evidence>
<dbReference type="RefSeq" id="WP_011446352.1">
    <property type="nucleotide sequence ID" value="NC_007794.1"/>
</dbReference>
<sequence length="146" mass="16178">MTTWADLETRLDADPLFFVQKPDGLKHLSEDERCKTLVKLVHQLAPQAEIAHVKNEGRHNHAKAKTLGVVTGHGDYIVTWPKCGTAFVEMKGYSAAGRPGELSQAQVDWANRKFMMGFPVACFFCPHAAFEWLVSQGMPVIGRIAA</sequence>
<dbReference type="InterPro" id="IPR011856">
    <property type="entry name" value="tRNA_endonuc-like_dom_sf"/>
</dbReference>
<organism evidence="1 2">
    <name type="scientific">Novosphingobium aromaticivorans (strain ATCC 700278 / DSM 12444 / CCUG 56034 / CIP 105152 / NBRC 16084 / F199)</name>
    <dbReference type="NCBI Taxonomy" id="279238"/>
    <lineage>
        <taxon>Bacteria</taxon>
        <taxon>Pseudomonadati</taxon>
        <taxon>Pseudomonadota</taxon>
        <taxon>Alphaproteobacteria</taxon>
        <taxon>Sphingomonadales</taxon>
        <taxon>Sphingomonadaceae</taxon>
        <taxon>Novosphingobium</taxon>
    </lineage>
</organism>
<dbReference type="Gene3D" id="3.40.1350.10">
    <property type="match status" value="1"/>
</dbReference>
<dbReference type="AlphaFoldDB" id="Q2G4S7"/>
<name>Q2G4S7_NOVAD</name>
<evidence type="ECO:0000313" key="1">
    <source>
        <dbReference type="EMBL" id="ABD27146.1"/>
    </source>
</evidence>
<dbReference type="EMBL" id="CP000248">
    <property type="protein sequence ID" value="ABD27146.1"/>
    <property type="molecule type" value="Genomic_DNA"/>
</dbReference>
<proteinExistence type="predicted"/>
<dbReference type="GO" id="GO:0003676">
    <property type="term" value="F:nucleic acid binding"/>
    <property type="evidence" value="ECO:0007669"/>
    <property type="project" value="InterPro"/>
</dbReference>
<protein>
    <recommendedName>
        <fullName evidence="3">VRR-NUC domain-containing protein</fullName>
    </recommendedName>
</protein>